<dbReference type="GO" id="GO:0097367">
    <property type="term" value="F:carbohydrate derivative binding"/>
    <property type="evidence" value="ECO:0007669"/>
    <property type="project" value="InterPro"/>
</dbReference>
<dbReference type="Gene3D" id="3.40.50.10490">
    <property type="entry name" value="Glucose-6-phosphate isomerase like protein, domain 1"/>
    <property type="match status" value="1"/>
</dbReference>
<sequence>MTVTSEAPLIDRDLADDLAAAALALARRFHAGATLWVISPQWEPHAHHVAVEFVHPVIMGKRALPSVALVEPDPVAQCRVSTRPGDVIIAVASADQPQVNDAMRRAPAWGADTIWIGSGPRPEPGSVNHTLWVPSDDPMVPATGRFVLMYHLLWELTHVCFEHPGLLTMPASECTDEVCVTCSDEGRLAEVIVPPATELDEALVRTDAGEEYIDVTAIGPVQVDDLVLIHGGAAIALLDDPSHDDDPSHNTAGA</sequence>
<dbReference type="SUPFAM" id="SSF53697">
    <property type="entry name" value="SIS domain"/>
    <property type="match status" value="1"/>
</dbReference>
<name>A0A5A7S8E5_9NOCA</name>
<reference evidence="1 2" key="1">
    <citation type="submission" date="2019-07" db="EMBL/GenBank/DDBJ databases">
        <title>Rhodococcus cavernicolus sp. nov., isolated from a cave.</title>
        <authorList>
            <person name="Lee S.D."/>
        </authorList>
    </citation>
    <scope>NUCLEOTIDE SEQUENCE [LARGE SCALE GENOMIC DNA]</scope>
    <source>
        <strain evidence="1 2">C1-24</strain>
    </source>
</reference>
<keyword evidence="2" id="KW-1185">Reference proteome</keyword>
<dbReference type="OrthoDB" id="9781311at2"/>
<protein>
    <submittedName>
        <fullName evidence="1">Hydrogenase assembly protein HupF</fullName>
    </submittedName>
</protein>
<dbReference type="Proteomes" id="UP000322244">
    <property type="component" value="Unassembled WGS sequence"/>
</dbReference>
<dbReference type="GO" id="GO:1901135">
    <property type="term" value="P:carbohydrate derivative metabolic process"/>
    <property type="evidence" value="ECO:0007669"/>
    <property type="project" value="InterPro"/>
</dbReference>
<dbReference type="RefSeq" id="WP_149430957.1">
    <property type="nucleotide sequence ID" value="NZ_VLNY01000006.1"/>
</dbReference>
<dbReference type="EMBL" id="VLNY01000006">
    <property type="protein sequence ID" value="KAA0022196.1"/>
    <property type="molecule type" value="Genomic_DNA"/>
</dbReference>
<evidence type="ECO:0000313" key="2">
    <source>
        <dbReference type="Proteomes" id="UP000322244"/>
    </source>
</evidence>
<accession>A0A5A7S8E5</accession>
<proteinExistence type="predicted"/>
<dbReference type="InterPro" id="IPR046348">
    <property type="entry name" value="SIS_dom_sf"/>
</dbReference>
<comment type="caution">
    <text evidence="1">The sequence shown here is derived from an EMBL/GenBank/DDBJ whole genome shotgun (WGS) entry which is preliminary data.</text>
</comment>
<organism evidence="1 2">
    <name type="scientific">Antrihabitans cavernicola</name>
    <dbReference type="NCBI Taxonomy" id="2495913"/>
    <lineage>
        <taxon>Bacteria</taxon>
        <taxon>Bacillati</taxon>
        <taxon>Actinomycetota</taxon>
        <taxon>Actinomycetes</taxon>
        <taxon>Mycobacteriales</taxon>
        <taxon>Nocardiaceae</taxon>
        <taxon>Antrihabitans</taxon>
    </lineage>
</organism>
<gene>
    <name evidence="1" type="ORF">FOY51_14485</name>
</gene>
<dbReference type="AlphaFoldDB" id="A0A5A7S8E5"/>
<evidence type="ECO:0000313" key="1">
    <source>
        <dbReference type="EMBL" id="KAA0022196.1"/>
    </source>
</evidence>